<dbReference type="Pfam" id="PF19502">
    <property type="entry name" value="DUF6036"/>
    <property type="match status" value="1"/>
</dbReference>
<dbReference type="Proteomes" id="UP000318834">
    <property type="component" value="Unassembled WGS sequence"/>
</dbReference>
<dbReference type="EMBL" id="VBAP01000005">
    <property type="protein sequence ID" value="TMI77237.1"/>
    <property type="molecule type" value="Genomic_DNA"/>
</dbReference>
<feature type="domain" description="DUF6036" evidence="1">
    <location>
        <begin position="13"/>
        <end position="130"/>
    </location>
</feature>
<comment type="caution">
    <text evidence="2">The sequence shown here is derived from an EMBL/GenBank/DDBJ whole genome shotgun (WGS) entry which is preliminary data.</text>
</comment>
<gene>
    <name evidence="2" type="ORF">E6H05_00975</name>
</gene>
<evidence type="ECO:0000313" key="2">
    <source>
        <dbReference type="EMBL" id="TMI77237.1"/>
    </source>
</evidence>
<protein>
    <recommendedName>
        <fullName evidence="1">DUF6036 domain-containing protein</fullName>
    </recommendedName>
</protein>
<evidence type="ECO:0000259" key="1">
    <source>
        <dbReference type="Pfam" id="PF19502"/>
    </source>
</evidence>
<evidence type="ECO:0000313" key="3">
    <source>
        <dbReference type="Proteomes" id="UP000318834"/>
    </source>
</evidence>
<organism evidence="2 3">
    <name type="scientific">Candidatus Segetimicrobium genomatis</name>
    <dbReference type="NCBI Taxonomy" id="2569760"/>
    <lineage>
        <taxon>Bacteria</taxon>
        <taxon>Bacillati</taxon>
        <taxon>Candidatus Sysuimicrobiota</taxon>
        <taxon>Candidatus Sysuimicrobiia</taxon>
        <taxon>Candidatus Sysuimicrobiales</taxon>
        <taxon>Candidatus Segetimicrobiaceae</taxon>
        <taxon>Candidatus Segetimicrobium</taxon>
    </lineage>
</organism>
<accession>A0A537J135</accession>
<dbReference type="InterPro" id="IPR045792">
    <property type="entry name" value="DUF6036"/>
</dbReference>
<proteinExistence type="predicted"/>
<dbReference type="AlphaFoldDB" id="A0A537J135"/>
<reference evidence="2 3" key="1">
    <citation type="journal article" date="2019" name="Nat. Microbiol.">
        <title>Mediterranean grassland soil C-N compound turnover is dependent on rainfall and depth, and is mediated by genomically divergent microorganisms.</title>
        <authorList>
            <person name="Diamond S."/>
            <person name="Andeer P.F."/>
            <person name="Li Z."/>
            <person name="Crits-Christoph A."/>
            <person name="Burstein D."/>
            <person name="Anantharaman K."/>
            <person name="Lane K.R."/>
            <person name="Thomas B.C."/>
            <person name="Pan C."/>
            <person name="Northen T.R."/>
            <person name="Banfield J.F."/>
        </authorList>
    </citation>
    <scope>NUCLEOTIDE SEQUENCE [LARGE SCALE GENOMIC DNA]</scope>
    <source>
        <strain evidence="2">NP_8</strain>
    </source>
</reference>
<sequence length="173" mass="20045">MREIADSDRIRRFMTHLGAEADAETRVYFTGGATAVLLGWRQSTIDVDILIVPENDRLLRAIPRLKEELRINVELASPQDFIPVPPGWESRSLFIGSAGKIAFYHFDPYAQAVAKIERSHEQDLEDVQALIRTGLVDRRRALEYFQRIEPELYRYPAIDPRSFRRAVEETFRV</sequence>
<name>A0A537J135_9BACT</name>